<sequence>MKFGTVPTREAGGLIAAHTVRAHDVTLRKGLVIPAEDAARLAAGGLSELVAVTLEPGDVGEDAAAERLAAHLAGPHLTREPPFTGRCNLHAATAGLLRIDRAAIDAVNGIDEAITVATLPAHKPVVAGEMVATIKIIPYAVSGEALGRACRAAPVGALDVAPYCLRRVGVVSTLLPGLKPATIDKTLANLRRRLAPTGAELVSDARVPHRAESLAGAIGAAIREDRAELVVVFGASAIADRRDVIPTAIEAAGGRVEHLGMPVDPGNLLLVGGVGDVPVIGAPGCARSPKENGFDWVLHRLLAGLAVTRADIVALGVGGLLMEIVSRPQPRSGGDPAQDTEGEYDA</sequence>
<protein>
    <submittedName>
        <fullName evidence="3">Molybdenum cofactor cytidylyltransferase</fullName>
        <ecNumber evidence="3">2.7.7.76</ecNumber>
    </submittedName>
</protein>
<dbReference type="Gene3D" id="3.40.980.10">
    <property type="entry name" value="MoaB/Mog-like domain"/>
    <property type="match status" value="1"/>
</dbReference>
<dbReference type="SMART" id="SM00852">
    <property type="entry name" value="MoCF_biosynth"/>
    <property type="match status" value="1"/>
</dbReference>
<keyword evidence="3" id="KW-0548">Nucleotidyltransferase</keyword>
<comment type="caution">
    <text evidence="3">The sequence shown here is derived from an EMBL/GenBank/DDBJ whole genome shotgun (WGS) entry which is preliminary data.</text>
</comment>
<keyword evidence="3" id="KW-0808">Transferase</keyword>
<reference evidence="3 4" key="1">
    <citation type="submission" date="2024-06" db="EMBL/GenBank/DDBJ databases">
        <title>Genomic Encyclopedia of Type Strains, Phase IV (KMG-IV): sequencing the most valuable type-strain genomes for metagenomic binning, comparative biology and taxonomic classification.</title>
        <authorList>
            <person name="Goeker M."/>
        </authorList>
    </citation>
    <scope>NUCLEOTIDE SEQUENCE [LARGE SCALE GENOMIC DNA]</scope>
    <source>
        <strain evidence="3 4">DSM 21331</strain>
    </source>
</reference>
<proteinExistence type="predicted"/>
<feature type="domain" description="MoaB/Mog" evidence="2">
    <location>
        <begin position="169"/>
        <end position="303"/>
    </location>
</feature>
<feature type="region of interest" description="Disordered" evidence="1">
    <location>
        <begin position="327"/>
        <end position="346"/>
    </location>
</feature>
<evidence type="ECO:0000313" key="4">
    <source>
        <dbReference type="Proteomes" id="UP001549145"/>
    </source>
</evidence>
<evidence type="ECO:0000313" key="3">
    <source>
        <dbReference type="EMBL" id="MET3690620.1"/>
    </source>
</evidence>
<dbReference type="InterPro" id="IPR036425">
    <property type="entry name" value="MoaB/Mog-like_dom_sf"/>
</dbReference>
<dbReference type="CDD" id="cd03522">
    <property type="entry name" value="MoeA_like"/>
    <property type="match status" value="1"/>
</dbReference>
<evidence type="ECO:0000259" key="2">
    <source>
        <dbReference type="SMART" id="SM00852"/>
    </source>
</evidence>
<dbReference type="EC" id="2.7.7.76" evidence="3"/>
<dbReference type="RefSeq" id="WP_238279986.1">
    <property type="nucleotide sequence ID" value="NZ_BPQL01000069.1"/>
</dbReference>
<dbReference type="SUPFAM" id="SSF53218">
    <property type="entry name" value="Molybdenum cofactor biosynthesis proteins"/>
    <property type="match status" value="1"/>
</dbReference>
<organism evidence="3 4">
    <name type="scientific">Methylobacterium goesingense</name>
    <dbReference type="NCBI Taxonomy" id="243690"/>
    <lineage>
        <taxon>Bacteria</taxon>
        <taxon>Pseudomonadati</taxon>
        <taxon>Pseudomonadota</taxon>
        <taxon>Alphaproteobacteria</taxon>
        <taxon>Hyphomicrobiales</taxon>
        <taxon>Methylobacteriaceae</taxon>
        <taxon>Methylobacterium</taxon>
    </lineage>
</organism>
<gene>
    <name evidence="3" type="ORF">ABID43_000139</name>
</gene>
<dbReference type="EMBL" id="JBEPMM010000001">
    <property type="protein sequence ID" value="MET3690620.1"/>
    <property type="molecule type" value="Genomic_DNA"/>
</dbReference>
<dbReference type="GO" id="GO:0061602">
    <property type="term" value="F:molybdenum cofactor cytidylyltransferase activity"/>
    <property type="evidence" value="ECO:0007669"/>
    <property type="project" value="UniProtKB-EC"/>
</dbReference>
<keyword evidence="4" id="KW-1185">Reference proteome</keyword>
<accession>A0ABV2L129</accession>
<dbReference type="InterPro" id="IPR001453">
    <property type="entry name" value="MoaB/Mog_dom"/>
</dbReference>
<evidence type="ECO:0000256" key="1">
    <source>
        <dbReference type="SAM" id="MobiDB-lite"/>
    </source>
</evidence>
<name>A0ABV2L129_9HYPH</name>
<dbReference type="Proteomes" id="UP001549145">
    <property type="component" value="Unassembled WGS sequence"/>
</dbReference>